<dbReference type="OrthoDB" id="9813438at2"/>
<dbReference type="GO" id="GO:0003676">
    <property type="term" value="F:nucleic acid binding"/>
    <property type="evidence" value="ECO:0007669"/>
    <property type="project" value="InterPro"/>
</dbReference>
<dbReference type="SUPFAM" id="SSF55874">
    <property type="entry name" value="ATPase domain of HSP90 chaperone/DNA topoisomerase II/histidine kinase"/>
    <property type="match status" value="1"/>
</dbReference>
<accession>A0A4R9K0S1</accession>
<dbReference type="AlphaFoldDB" id="A0A4R9K0S1"/>
<organism evidence="1 2">
    <name type="scientific">Leptospira sarikeiensis</name>
    <dbReference type="NCBI Taxonomy" id="2484943"/>
    <lineage>
        <taxon>Bacteria</taxon>
        <taxon>Pseudomonadati</taxon>
        <taxon>Spirochaetota</taxon>
        <taxon>Spirochaetia</taxon>
        <taxon>Leptospirales</taxon>
        <taxon>Leptospiraceae</taxon>
        <taxon>Leptospira</taxon>
    </lineage>
</organism>
<dbReference type="GO" id="GO:0005524">
    <property type="term" value="F:ATP binding"/>
    <property type="evidence" value="ECO:0007669"/>
    <property type="project" value="UniProtKB-KW"/>
</dbReference>
<keyword evidence="1" id="KW-0547">Nucleotide-binding</keyword>
<dbReference type="Pfam" id="PF13589">
    <property type="entry name" value="HATPase_c_3"/>
    <property type="match status" value="1"/>
</dbReference>
<evidence type="ECO:0000313" key="2">
    <source>
        <dbReference type="Proteomes" id="UP000297762"/>
    </source>
</evidence>
<dbReference type="InterPro" id="IPR011856">
    <property type="entry name" value="tRNA_endonuc-like_dom_sf"/>
</dbReference>
<dbReference type="Gene3D" id="3.30.565.10">
    <property type="entry name" value="Histidine kinase-like ATPase, C-terminal domain"/>
    <property type="match status" value="1"/>
</dbReference>
<evidence type="ECO:0000313" key="1">
    <source>
        <dbReference type="EMBL" id="TGL58711.1"/>
    </source>
</evidence>
<dbReference type="InterPro" id="IPR036890">
    <property type="entry name" value="HATPase_C_sf"/>
</dbReference>
<reference evidence="1" key="1">
    <citation type="journal article" date="2019" name="PLoS Negl. Trop. Dis.">
        <title>Revisiting the worldwide diversity of Leptospira species in the environment.</title>
        <authorList>
            <person name="Vincent A.T."/>
            <person name="Schiettekatte O."/>
            <person name="Bourhy P."/>
            <person name="Veyrier F.J."/>
            <person name="Picardeau M."/>
        </authorList>
    </citation>
    <scope>NUCLEOTIDE SEQUENCE [LARGE SCALE GENOMIC DNA]</scope>
    <source>
        <strain evidence="1">201702455</strain>
    </source>
</reference>
<dbReference type="RefSeq" id="WP_135650958.1">
    <property type="nucleotide sequence ID" value="NZ_RQGF01000035.1"/>
</dbReference>
<keyword evidence="2" id="KW-1185">Reference proteome</keyword>
<name>A0A4R9K0S1_9LEPT</name>
<gene>
    <name evidence="1" type="ORF">EHQ64_16805</name>
</gene>
<comment type="caution">
    <text evidence="1">The sequence shown here is derived from an EMBL/GenBank/DDBJ whole genome shotgun (WGS) entry which is preliminary data.</text>
</comment>
<dbReference type="Gene3D" id="3.40.1350.10">
    <property type="match status" value="1"/>
</dbReference>
<dbReference type="Proteomes" id="UP000297762">
    <property type="component" value="Unassembled WGS sequence"/>
</dbReference>
<sequence>MAKHEVELIANEGIFKGLAKQNMLFHQCICELIDNSISAKSDTRKFIIDVILHKIDDLYISVFVCDNGSGMNLETMKNALQLGKEPVGTNRLNEHGFGLKNALATLSSASEGWSIFSKDLNSGKIASVNGPFGPKMKIEDDDNFPNFDFLPADCTTIIECKVKLSFVQTLQGRGAPTSDLSKLREWLIEHLGVLYRGYIENDPISYDNLGNIYISIDKDRQVVPPIPVPLGARKTEYFDVEISGKNYKLEYQHGTIDEVKRDKLVRGNKSKYYYLGNTSSQGIDIRLGKRVIAVRQLETIWKTDEGNRSTQVTRHSDFNDFAGELIIPELPRGVLSTVNNKTDFNLDDNDWQKIFDQLNNFKPPRRQREKSESELRKRWVAMLKATNPLETISDEKTVWPTGVRIDVYRKMANSDIIIYELKVGTGAPQHLYQLKMYWDGLALQNEEPKEGILLVEDFNTTLEEMANKINGFKSPTGKQYNLKVEKLKDRNLLS</sequence>
<dbReference type="EMBL" id="RQGF01000035">
    <property type="protein sequence ID" value="TGL58711.1"/>
    <property type="molecule type" value="Genomic_DNA"/>
</dbReference>
<keyword evidence="1" id="KW-0067">ATP-binding</keyword>
<protein>
    <submittedName>
        <fullName evidence="1">ATP-binding protein</fullName>
    </submittedName>
</protein>
<proteinExistence type="predicted"/>